<accession>A0ACC2FKL2</accession>
<reference evidence="1" key="1">
    <citation type="submission" date="2021-05" db="EMBL/GenBank/DDBJ databases">
        <authorList>
            <person name="Pan Q."/>
            <person name="Jouanno E."/>
            <person name="Zahm M."/>
            <person name="Klopp C."/>
            <person name="Cabau C."/>
            <person name="Louis A."/>
            <person name="Berthelot C."/>
            <person name="Parey E."/>
            <person name="Roest Crollius H."/>
            <person name="Montfort J."/>
            <person name="Robinson-Rechavi M."/>
            <person name="Bouchez O."/>
            <person name="Lampietro C."/>
            <person name="Lopez Roques C."/>
            <person name="Donnadieu C."/>
            <person name="Postlethwait J."/>
            <person name="Bobe J."/>
            <person name="Dillon D."/>
            <person name="Chandos A."/>
            <person name="von Hippel F."/>
            <person name="Guiguen Y."/>
        </authorList>
    </citation>
    <scope>NUCLEOTIDE SEQUENCE</scope>
    <source>
        <strain evidence="1">YG-Jan2019</strain>
    </source>
</reference>
<organism evidence="1 2">
    <name type="scientific">Dallia pectoralis</name>
    <name type="common">Alaska blackfish</name>
    <dbReference type="NCBI Taxonomy" id="75939"/>
    <lineage>
        <taxon>Eukaryota</taxon>
        <taxon>Metazoa</taxon>
        <taxon>Chordata</taxon>
        <taxon>Craniata</taxon>
        <taxon>Vertebrata</taxon>
        <taxon>Euteleostomi</taxon>
        <taxon>Actinopterygii</taxon>
        <taxon>Neopterygii</taxon>
        <taxon>Teleostei</taxon>
        <taxon>Protacanthopterygii</taxon>
        <taxon>Esociformes</taxon>
        <taxon>Umbridae</taxon>
        <taxon>Dallia</taxon>
    </lineage>
</organism>
<protein>
    <submittedName>
        <fullName evidence="1">Uncharacterized protein</fullName>
    </submittedName>
</protein>
<dbReference type="Proteomes" id="UP001157502">
    <property type="component" value="Chromosome 26"/>
</dbReference>
<gene>
    <name evidence="1" type="ORF">DPEC_G00288250</name>
</gene>
<comment type="caution">
    <text evidence="1">The sequence shown here is derived from an EMBL/GenBank/DDBJ whole genome shotgun (WGS) entry which is preliminary data.</text>
</comment>
<dbReference type="EMBL" id="CM055753">
    <property type="protein sequence ID" value="KAJ7991861.1"/>
    <property type="molecule type" value="Genomic_DNA"/>
</dbReference>
<evidence type="ECO:0000313" key="2">
    <source>
        <dbReference type="Proteomes" id="UP001157502"/>
    </source>
</evidence>
<proteinExistence type="predicted"/>
<keyword evidence="2" id="KW-1185">Reference proteome</keyword>
<evidence type="ECO:0000313" key="1">
    <source>
        <dbReference type="EMBL" id="KAJ7991861.1"/>
    </source>
</evidence>
<name>A0ACC2FKL2_DALPE</name>
<sequence>MGCSGSSITEVKSMKSSELNEGEDDTESKQGCRGESAVSKFTTDSGVVLEHAEFPTLPGTLARILPPLAAHRPCLTQEMVERPGSGEILEELLSQGLITTVPMEHLSGETYNILVDGTERVNRRPPPRLESLKCRKNESVTKDDIDEKMRRAEDRRRLKEEELRVRLRTRSGRVRNLVAANRDGDESTPVEIISPNETPTTSGEVQPDPVPPKTHGEGDLGGYRESGGPIVSASLEMENDSTFQQPEQIEIF</sequence>